<feature type="signal peptide" evidence="1">
    <location>
        <begin position="1"/>
        <end position="28"/>
    </location>
</feature>
<proteinExistence type="predicted"/>
<name>A0A563ELE5_9PSEU</name>
<dbReference type="PANTHER" id="PTHR21666:SF270">
    <property type="entry name" value="MUREIN HYDROLASE ACTIVATOR ENVC"/>
    <property type="match status" value="1"/>
</dbReference>
<comment type="caution">
    <text evidence="3">The sequence shown here is derived from an EMBL/GenBank/DDBJ whole genome shotgun (WGS) entry which is preliminary data.</text>
</comment>
<accession>A0A563ELE5</accession>
<dbReference type="AlphaFoldDB" id="A0A563ELE5"/>
<evidence type="ECO:0000313" key="4">
    <source>
        <dbReference type="Proteomes" id="UP000316639"/>
    </source>
</evidence>
<evidence type="ECO:0000313" key="3">
    <source>
        <dbReference type="EMBL" id="TWP48015.1"/>
    </source>
</evidence>
<organism evidence="3 4">
    <name type="scientific">Lentzea tibetensis</name>
    <dbReference type="NCBI Taxonomy" id="2591470"/>
    <lineage>
        <taxon>Bacteria</taxon>
        <taxon>Bacillati</taxon>
        <taxon>Actinomycetota</taxon>
        <taxon>Actinomycetes</taxon>
        <taxon>Pseudonocardiales</taxon>
        <taxon>Pseudonocardiaceae</taxon>
        <taxon>Lentzea</taxon>
    </lineage>
</organism>
<feature type="chain" id="PRO_5022086668" evidence="1">
    <location>
        <begin position="29"/>
        <end position="184"/>
    </location>
</feature>
<dbReference type="InterPro" id="IPR011055">
    <property type="entry name" value="Dup_hybrid_motif"/>
</dbReference>
<keyword evidence="4" id="KW-1185">Reference proteome</keyword>
<dbReference type="Pfam" id="PF01551">
    <property type="entry name" value="Peptidase_M23"/>
    <property type="match status" value="1"/>
</dbReference>
<evidence type="ECO:0000259" key="2">
    <source>
        <dbReference type="Pfam" id="PF01551"/>
    </source>
</evidence>
<dbReference type="CDD" id="cd12797">
    <property type="entry name" value="M23_peptidase"/>
    <property type="match status" value="1"/>
</dbReference>
<dbReference type="SUPFAM" id="SSF51261">
    <property type="entry name" value="Duplicated hybrid motif"/>
    <property type="match status" value="1"/>
</dbReference>
<sequence>MRINRRAVVASVCAAALSPLMLATSATAEPSTSDDVSAAARPAFEMPFPCNQAWRAGTRTNHDPQLAIDFNVGGGDADRYKPVNASWAGTATVYHRTGHGYGTYVVINHGGGWTTLYAHLEDAAVRTGQRVVRGQRIGRVGKSGQQPTSHLHYEQRQNGNDVRAIFHGQPVYYFGERTLTSRNC</sequence>
<protein>
    <submittedName>
        <fullName evidence="3">M23 family metallopeptidase</fullName>
    </submittedName>
</protein>
<gene>
    <name evidence="3" type="ORF">FKR81_30595</name>
</gene>
<dbReference type="Proteomes" id="UP000316639">
    <property type="component" value="Unassembled WGS sequence"/>
</dbReference>
<evidence type="ECO:0000256" key="1">
    <source>
        <dbReference type="SAM" id="SignalP"/>
    </source>
</evidence>
<dbReference type="EMBL" id="VOBR01000023">
    <property type="protein sequence ID" value="TWP48015.1"/>
    <property type="molecule type" value="Genomic_DNA"/>
</dbReference>
<dbReference type="InterPro" id="IPR016047">
    <property type="entry name" value="M23ase_b-sheet_dom"/>
</dbReference>
<reference evidence="3 4" key="1">
    <citation type="submission" date="2019-07" db="EMBL/GenBank/DDBJ databases">
        <title>Lentzea xizangensis sp. nov., isolated from Qinghai-Tibetan Plateau Soils.</title>
        <authorList>
            <person name="Huang J."/>
        </authorList>
    </citation>
    <scope>NUCLEOTIDE SEQUENCE [LARGE SCALE GENOMIC DNA]</scope>
    <source>
        <strain evidence="3 4">FXJ1.1311</strain>
    </source>
</reference>
<dbReference type="Gene3D" id="2.70.70.10">
    <property type="entry name" value="Glucose Permease (Domain IIA)"/>
    <property type="match status" value="1"/>
</dbReference>
<dbReference type="GO" id="GO:0004222">
    <property type="term" value="F:metalloendopeptidase activity"/>
    <property type="evidence" value="ECO:0007669"/>
    <property type="project" value="TreeGrafter"/>
</dbReference>
<keyword evidence="1" id="KW-0732">Signal</keyword>
<dbReference type="RefSeq" id="WP_146357144.1">
    <property type="nucleotide sequence ID" value="NZ_VOBR01000023.1"/>
</dbReference>
<dbReference type="PANTHER" id="PTHR21666">
    <property type="entry name" value="PEPTIDASE-RELATED"/>
    <property type="match status" value="1"/>
</dbReference>
<dbReference type="OrthoDB" id="1099523at2"/>
<dbReference type="InterPro" id="IPR050570">
    <property type="entry name" value="Cell_wall_metabolism_enzyme"/>
</dbReference>
<feature type="domain" description="M23ase beta-sheet core" evidence="2">
    <location>
        <begin position="77"/>
        <end position="162"/>
    </location>
</feature>